<evidence type="ECO:0000313" key="3">
    <source>
        <dbReference type="Proteomes" id="UP001153954"/>
    </source>
</evidence>
<dbReference type="PANTHER" id="PTHR23022">
    <property type="entry name" value="TRANSPOSABLE ELEMENT-RELATED"/>
    <property type="match status" value="1"/>
</dbReference>
<protein>
    <recommendedName>
        <fullName evidence="1">Tc1-like transposase DDE domain-containing protein</fullName>
    </recommendedName>
</protein>
<dbReference type="GO" id="GO:0003676">
    <property type="term" value="F:nucleic acid binding"/>
    <property type="evidence" value="ECO:0007669"/>
    <property type="project" value="InterPro"/>
</dbReference>
<keyword evidence="3" id="KW-1185">Reference proteome</keyword>
<evidence type="ECO:0000313" key="2">
    <source>
        <dbReference type="EMBL" id="CAH2100201.1"/>
    </source>
</evidence>
<sequence length="197" mass="22871">MEKKWRKVIFTDEKKFNLDGPDGFNYYFHDLRKENSILSRRQAGGGSVIIWSGIGYSGKMDIKFCTGKINSKRYIEVINEQITSYATRIAGNNFIFQQDNASVHRAQVVKDYFTEKNIQILEWPAYSPDLNIIENCWGDLSRAVYRGSRQFITVEDLKKAIINEWQNMNQDIIKNLYDSLPNRMIEVISKSGGSTKY</sequence>
<dbReference type="Gene3D" id="3.30.420.10">
    <property type="entry name" value="Ribonuclease H-like superfamily/Ribonuclease H"/>
    <property type="match status" value="1"/>
</dbReference>
<dbReference type="InterPro" id="IPR038717">
    <property type="entry name" value="Tc1-like_DDE_dom"/>
</dbReference>
<proteinExistence type="predicted"/>
<comment type="caution">
    <text evidence="2">The sequence shown here is derived from an EMBL/GenBank/DDBJ whole genome shotgun (WGS) entry which is preliminary data.</text>
</comment>
<dbReference type="InterPro" id="IPR036397">
    <property type="entry name" value="RNaseH_sf"/>
</dbReference>
<name>A0AAU9UKU2_EUPED</name>
<dbReference type="Proteomes" id="UP001153954">
    <property type="component" value="Unassembled WGS sequence"/>
</dbReference>
<evidence type="ECO:0000259" key="1">
    <source>
        <dbReference type="Pfam" id="PF13358"/>
    </source>
</evidence>
<feature type="domain" description="Tc1-like transposase DDE" evidence="1">
    <location>
        <begin position="8"/>
        <end position="158"/>
    </location>
</feature>
<dbReference type="EMBL" id="CAKOGL010000022">
    <property type="protein sequence ID" value="CAH2100201.1"/>
    <property type="molecule type" value="Genomic_DNA"/>
</dbReference>
<gene>
    <name evidence="2" type="ORF">EEDITHA_LOCUS15095</name>
</gene>
<dbReference type="PANTHER" id="PTHR23022:SF129">
    <property type="entry name" value="TRANSPOSABLE ELEMENT TC3 TRANSPOSASE"/>
    <property type="match status" value="1"/>
</dbReference>
<dbReference type="Pfam" id="PF13358">
    <property type="entry name" value="DDE_3"/>
    <property type="match status" value="1"/>
</dbReference>
<dbReference type="InterPro" id="IPR052338">
    <property type="entry name" value="Transposase_5"/>
</dbReference>
<organism evidence="2 3">
    <name type="scientific">Euphydryas editha</name>
    <name type="common">Edith's checkerspot</name>
    <dbReference type="NCBI Taxonomy" id="104508"/>
    <lineage>
        <taxon>Eukaryota</taxon>
        <taxon>Metazoa</taxon>
        <taxon>Ecdysozoa</taxon>
        <taxon>Arthropoda</taxon>
        <taxon>Hexapoda</taxon>
        <taxon>Insecta</taxon>
        <taxon>Pterygota</taxon>
        <taxon>Neoptera</taxon>
        <taxon>Endopterygota</taxon>
        <taxon>Lepidoptera</taxon>
        <taxon>Glossata</taxon>
        <taxon>Ditrysia</taxon>
        <taxon>Papilionoidea</taxon>
        <taxon>Nymphalidae</taxon>
        <taxon>Nymphalinae</taxon>
        <taxon>Euphydryas</taxon>
    </lineage>
</organism>
<reference evidence="2" key="1">
    <citation type="submission" date="2022-03" db="EMBL/GenBank/DDBJ databases">
        <authorList>
            <person name="Tunstrom K."/>
        </authorList>
    </citation>
    <scope>NUCLEOTIDE SEQUENCE</scope>
</reference>
<accession>A0AAU9UKU2</accession>
<dbReference type="AlphaFoldDB" id="A0AAU9UKU2"/>